<evidence type="ECO:0000256" key="9">
    <source>
        <dbReference type="ARBA" id="ARBA00023136"/>
    </source>
</evidence>
<protein>
    <recommendedName>
        <fullName evidence="3">Cytochrome f</fullName>
    </recommendedName>
</protein>
<comment type="subcellular location">
    <subcellularLocation>
        <location evidence="2">Plastid</location>
        <location evidence="2">Chloroplast thylakoid membrane</location>
        <topology evidence="2">Single-pass membrane protein</topology>
    </subcellularLocation>
</comment>
<reference evidence="12 13" key="1">
    <citation type="journal article" date="2021" name="Hortic Res">
        <title>Chromosome-scale assembly of the Dendrobium chrysotoxum genome enhances the understanding of orchid evolution.</title>
        <authorList>
            <person name="Zhang Y."/>
            <person name="Zhang G.Q."/>
            <person name="Zhang D."/>
            <person name="Liu X.D."/>
            <person name="Xu X.Y."/>
            <person name="Sun W.H."/>
            <person name="Yu X."/>
            <person name="Zhu X."/>
            <person name="Wang Z.W."/>
            <person name="Zhao X."/>
            <person name="Zhong W.Y."/>
            <person name="Chen H."/>
            <person name="Yin W.L."/>
            <person name="Huang T."/>
            <person name="Niu S.C."/>
            <person name="Liu Z.J."/>
        </authorList>
    </citation>
    <scope>NUCLEOTIDE SEQUENCE [LARGE SCALE GENOMIC DNA]</scope>
    <source>
        <strain evidence="12">Lindl</strain>
    </source>
</reference>
<dbReference type="AlphaFoldDB" id="A0AAV7FRQ3"/>
<dbReference type="InterPro" id="IPR002325">
    <property type="entry name" value="Cyt_f"/>
</dbReference>
<evidence type="ECO:0000256" key="6">
    <source>
        <dbReference type="ARBA" id="ARBA00022729"/>
    </source>
</evidence>
<dbReference type="Pfam" id="PF16639">
    <property type="entry name" value="Apocytochr_F_N"/>
    <property type="match status" value="1"/>
</dbReference>
<keyword evidence="5" id="KW-0812">Transmembrane</keyword>
<name>A0AAV7FRQ3_DENCH</name>
<evidence type="ECO:0000313" key="13">
    <source>
        <dbReference type="Proteomes" id="UP000775213"/>
    </source>
</evidence>
<dbReference type="GO" id="GO:0009055">
    <property type="term" value="F:electron transfer activity"/>
    <property type="evidence" value="ECO:0007669"/>
    <property type="project" value="InterPro"/>
</dbReference>
<dbReference type="InterPro" id="IPR036826">
    <property type="entry name" value="Cyt_f_lg_dom_sf"/>
</dbReference>
<dbReference type="GO" id="GO:0005506">
    <property type="term" value="F:iron ion binding"/>
    <property type="evidence" value="ECO:0007669"/>
    <property type="project" value="InterPro"/>
</dbReference>
<dbReference type="PANTHER" id="PTHR33288:SF10">
    <property type="entry name" value="CYTOCHROME F"/>
    <property type="match status" value="1"/>
</dbReference>
<evidence type="ECO:0000256" key="5">
    <source>
        <dbReference type="ARBA" id="ARBA00022692"/>
    </source>
</evidence>
<evidence type="ECO:0000256" key="7">
    <source>
        <dbReference type="ARBA" id="ARBA00022989"/>
    </source>
</evidence>
<evidence type="ECO:0000256" key="8">
    <source>
        <dbReference type="ARBA" id="ARBA00023078"/>
    </source>
</evidence>
<dbReference type="GO" id="GO:0009535">
    <property type="term" value="C:chloroplast thylakoid membrane"/>
    <property type="evidence" value="ECO:0007669"/>
    <property type="project" value="UniProtKB-SubCell"/>
</dbReference>
<dbReference type="Pfam" id="PF01333">
    <property type="entry name" value="Apocytochr_F_C"/>
    <property type="match status" value="1"/>
</dbReference>
<dbReference type="PANTHER" id="PTHR33288">
    <property type="match status" value="1"/>
</dbReference>
<organism evidence="12 13">
    <name type="scientific">Dendrobium chrysotoxum</name>
    <name type="common">Orchid</name>
    <dbReference type="NCBI Taxonomy" id="161865"/>
    <lineage>
        <taxon>Eukaryota</taxon>
        <taxon>Viridiplantae</taxon>
        <taxon>Streptophyta</taxon>
        <taxon>Embryophyta</taxon>
        <taxon>Tracheophyta</taxon>
        <taxon>Spermatophyta</taxon>
        <taxon>Magnoliopsida</taxon>
        <taxon>Liliopsida</taxon>
        <taxon>Asparagales</taxon>
        <taxon>Orchidaceae</taxon>
        <taxon>Epidendroideae</taxon>
        <taxon>Malaxideae</taxon>
        <taxon>Dendrobiinae</taxon>
        <taxon>Dendrobium</taxon>
    </lineage>
</organism>
<evidence type="ECO:0000313" key="12">
    <source>
        <dbReference type="EMBL" id="KAH0446621.1"/>
    </source>
</evidence>
<dbReference type="GO" id="GO:0020037">
    <property type="term" value="F:heme binding"/>
    <property type="evidence" value="ECO:0007669"/>
    <property type="project" value="InterPro"/>
</dbReference>
<dbReference type="InterPro" id="IPR011054">
    <property type="entry name" value="Rudment_hybrid_motif"/>
</dbReference>
<evidence type="ECO:0000259" key="11">
    <source>
        <dbReference type="Pfam" id="PF16639"/>
    </source>
</evidence>
<gene>
    <name evidence="12" type="ORF">IEQ34_024549</name>
</gene>
<comment type="subunit">
    <text evidence="10">The 4 large subunits of the cytochrome b6-f complex are cytochrome b6, subunit IV (17 kDa polypeptide, PetD), cytochrome f and the Rieske protein, while the 4 small subunits are PetG, PetL, PetM and PetN. The complex functions as a dimer.</text>
</comment>
<evidence type="ECO:0000256" key="4">
    <source>
        <dbReference type="ARBA" id="ARBA00022531"/>
    </source>
</evidence>
<keyword evidence="6" id="KW-0732">Signal</keyword>
<dbReference type="PROSITE" id="PS51010">
    <property type="entry name" value="CYTF"/>
    <property type="match status" value="1"/>
</dbReference>
<comment type="caution">
    <text evidence="12">The sequence shown here is derived from an EMBL/GenBank/DDBJ whole genome shotgun (WGS) entry which is preliminary data.</text>
</comment>
<evidence type="ECO:0000256" key="10">
    <source>
        <dbReference type="ARBA" id="ARBA00025834"/>
    </source>
</evidence>
<sequence>MKEKMGNLSFQCYRPNKRKILVIGPVPGQKSSEIVFPILSPDPATKKDVGTEEGVRFLLMVARVTIQFRMLHQLLREGRQVVDILPPGPELLVSEGESIKLDQPLTSNPNVVKRAIWSGRRRKSASRSITSPRPSVLLGICDFESFWF</sequence>
<dbReference type="Gene3D" id="2.40.50.100">
    <property type="match status" value="1"/>
</dbReference>
<dbReference type="PRINTS" id="PR00610">
    <property type="entry name" value="CYTOCHROMEF"/>
</dbReference>
<feature type="domain" description="Cytochrome f large" evidence="11">
    <location>
        <begin position="1"/>
        <end position="49"/>
    </location>
</feature>
<dbReference type="InterPro" id="IPR024094">
    <property type="entry name" value="Cyt_f_lg_dom"/>
</dbReference>
<comment type="function">
    <text evidence="1">Component of the cytochrome b6-f complex, which mediates electron transfer between photosystem II (PSII) and photosystem I (PSI), cyclic electron flow around PSI, and state transitions.</text>
</comment>
<proteinExistence type="predicted"/>
<dbReference type="SUPFAM" id="SSF51246">
    <property type="entry name" value="Rudiment single hybrid motif"/>
    <property type="match status" value="1"/>
</dbReference>
<evidence type="ECO:0000256" key="3">
    <source>
        <dbReference type="ARBA" id="ARBA00013528"/>
    </source>
</evidence>
<dbReference type="Gene3D" id="2.60.40.830">
    <property type="entry name" value="Cytochrome f large domain"/>
    <property type="match status" value="1"/>
</dbReference>
<accession>A0AAV7FRQ3</accession>
<keyword evidence="13" id="KW-1185">Reference proteome</keyword>
<keyword evidence="9" id="KW-0472">Membrane</keyword>
<evidence type="ECO:0000256" key="2">
    <source>
        <dbReference type="ARBA" id="ARBA00004581"/>
    </source>
</evidence>
<dbReference type="SUPFAM" id="SSF49441">
    <property type="entry name" value="Cytochrome f, large domain"/>
    <property type="match status" value="1"/>
</dbReference>
<evidence type="ECO:0000256" key="1">
    <source>
        <dbReference type="ARBA" id="ARBA00003068"/>
    </source>
</evidence>
<dbReference type="EMBL" id="JAGFBR010000176">
    <property type="protein sequence ID" value="KAH0446621.1"/>
    <property type="molecule type" value="Genomic_DNA"/>
</dbReference>
<keyword evidence="7" id="KW-1133">Transmembrane helix</keyword>
<dbReference type="Proteomes" id="UP000775213">
    <property type="component" value="Unassembled WGS sequence"/>
</dbReference>
<keyword evidence="4" id="KW-0602">Photosynthesis</keyword>
<dbReference type="GO" id="GO:0015979">
    <property type="term" value="P:photosynthesis"/>
    <property type="evidence" value="ECO:0007669"/>
    <property type="project" value="UniProtKB-KW"/>
</dbReference>
<keyword evidence="8" id="KW-0793">Thylakoid</keyword>